<dbReference type="GO" id="GO:0006355">
    <property type="term" value="P:regulation of DNA-templated transcription"/>
    <property type="evidence" value="ECO:0007669"/>
    <property type="project" value="InterPro"/>
</dbReference>
<dbReference type="PANTHER" id="PTHR12696">
    <property type="entry name" value="TIP120"/>
    <property type="match status" value="1"/>
</dbReference>
<dbReference type="EMBL" id="JALJOV010000704">
    <property type="protein sequence ID" value="KAK9861770.1"/>
    <property type="molecule type" value="Genomic_DNA"/>
</dbReference>
<evidence type="ECO:0008006" key="6">
    <source>
        <dbReference type="Google" id="ProtNLM"/>
    </source>
</evidence>
<protein>
    <recommendedName>
        <fullName evidence="6">TATA-binding protein interacting (TIP20) domain-containing protein</fullName>
    </recommendedName>
</protein>
<accession>A0AAW1SZ44</accession>
<organism evidence="4 5">
    <name type="scientific">Apatococcus fuscideae</name>
    <dbReference type="NCBI Taxonomy" id="2026836"/>
    <lineage>
        <taxon>Eukaryota</taxon>
        <taxon>Viridiplantae</taxon>
        <taxon>Chlorophyta</taxon>
        <taxon>core chlorophytes</taxon>
        <taxon>Trebouxiophyceae</taxon>
        <taxon>Chlorellales</taxon>
        <taxon>Chlorellaceae</taxon>
        <taxon>Apatococcus</taxon>
    </lineage>
</organism>
<dbReference type="InterPro" id="IPR007015">
    <property type="entry name" value="DNA_pol_V/MYBBP1A"/>
</dbReference>
<dbReference type="SUPFAM" id="SSF48371">
    <property type="entry name" value="ARM repeat"/>
    <property type="match status" value="1"/>
</dbReference>
<keyword evidence="1" id="KW-0677">Repeat</keyword>
<name>A0AAW1SZ44_9CHLO</name>
<dbReference type="Pfam" id="PF04931">
    <property type="entry name" value="DNA_pol_phi"/>
    <property type="match status" value="1"/>
</dbReference>
<keyword evidence="5" id="KW-1185">Reference proteome</keyword>
<dbReference type="GO" id="GO:0003677">
    <property type="term" value="F:DNA binding"/>
    <property type="evidence" value="ECO:0007669"/>
    <property type="project" value="InterPro"/>
</dbReference>
<evidence type="ECO:0000256" key="3">
    <source>
        <dbReference type="SAM" id="MobiDB-lite"/>
    </source>
</evidence>
<dbReference type="InterPro" id="IPR016024">
    <property type="entry name" value="ARM-type_fold"/>
</dbReference>
<evidence type="ECO:0000313" key="4">
    <source>
        <dbReference type="EMBL" id="KAK9861770.1"/>
    </source>
</evidence>
<dbReference type="GO" id="GO:0010265">
    <property type="term" value="P:SCF complex assembly"/>
    <property type="evidence" value="ECO:0007669"/>
    <property type="project" value="InterPro"/>
</dbReference>
<gene>
    <name evidence="4" type="ORF">WJX84_007141</name>
</gene>
<keyword evidence="2" id="KW-0833">Ubl conjugation pathway</keyword>
<dbReference type="Proteomes" id="UP001485043">
    <property type="component" value="Unassembled WGS sequence"/>
</dbReference>
<sequence length="873" mass="94627">MSSAQALNLILDKIASKDKDFRWMATSDLHNELQKPGFKTDAEMERRLCSAVLMQLDDASGEISGLAVKCLGALANNVGEDKVKMLLSSLCDKLISGKKDSQRETASLGLKSVIGDLSVSNLASFTFTVPSLVLLKLKQGLQAKESQEVISECLDIMAEVLLRFGRSLKDEHLFLKDILLQYLADSRSVIRKKAVSCIATLSPYVPDEQLDNILGFLLDNLNNKSTKPELRQAFVHTLGLISPGTDDMEEDDEDQADDEDEMSDEGYSDDDDASWKVRRASSKCLSAIINSYPDLIDEVYPELSPPLLARFREREENVKMDIFNTYTDLLRQVANTSGSFEGSTSSSPVGMLRSDSQNISKAAARQLKEKSLKARSGILGLLKEFAAILPDQIPASLSQLIPGIQQALLDNSAVNSGLKIQALLFLRTAMARSAAEPWQSYLSQLSSALFKAVGERYYKIAAEALRACEQLIRIIRPDLSQPIAQQHLGPVQPLFQCVMQRLSGQDQDQEVKECAISCMASIIACLGDVLLPEVPQALRVLLDRLRNDITRLTAVKAITTVAHSPLPVDLNLVIEPVLTELTSFMRKANRPLKQASLSAMEALVARHGARKEQAAVQAMEAVSPIISETDLVLTALALRFCTTLLRQQRTLGPHVTQRILPQALALIKSPMLQGTALEAMQAFFAALVSLGVKEASAPKLIEAIVGSAKAESHAAKQAAAQCIAALAIAEGAAQVSVTVKIMLDILQGQRGDAGSRYLALLALGEVGRTTDLSGYDGVSQAVTGALEGSSLDELRTAASSALGGLAVGSTSAFLPFILQQIQAQAGKPKEQYLLLRSLNEVIVSFETSAQQQQHISDGQQDQIMQLLLANCIY</sequence>
<dbReference type="Pfam" id="PF25782">
    <property type="entry name" value="TPR_CAND1"/>
    <property type="match status" value="1"/>
</dbReference>
<feature type="region of interest" description="Disordered" evidence="3">
    <location>
        <begin position="241"/>
        <end position="272"/>
    </location>
</feature>
<evidence type="ECO:0000256" key="2">
    <source>
        <dbReference type="ARBA" id="ARBA00022786"/>
    </source>
</evidence>
<evidence type="ECO:0000256" key="1">
    <source>
        <dbReference type="ARBA" id="ARBA00022737"/>
    </source>
</evidence>
<feature type="compositionally biased region" description="Acidic residues" evidence="3">
    <location>
        <begin position="246"/>
        <end position="272"/>
    </location>
</feature>
<reference evidence="4 5" key="1">
    <citation type="journal article" date="2024" name="Nat. Commun.">
        <title>Phylogenomics reveals the evolutionary origins of lichenization in chlorophyte algae.</title>
        <authorList>
            <person name="Puginier C."/>
            <person name="Libourel C."/>
            <person name="Otte J."/>
            <person name="Skaloud P."/>
            <person name="Haon M."/>
            <person name="Grisel S."/>
            <person name="Petersen M."/>
            <person name="Berrin J.G."/>
            <person name="Delaux P.M."/>
            <person name="Dal Grande F."/>
            <person name="Keller J."/>
        </authorList>
    </citation>
    <scope>NUCLEOTIDE SEQUENCE [LARGE SCALE GENOMIC DNA]</scope>
    <source>
        <strain evidence="4 5">SAG 2523</strain>
    </source>
</reference>
<dbReference type="AlphaFoldDB" id="A0AAW1SZ44"/>
<dbReference type="GO" id="GO:0005730">
    <property type="term" value="C:nucleolus"/>
    <property type="evidence" value="ECO:0007669"/>
    <property type="project" value="InterPro"/>
</dbReference>
<proteinExistence type="predicted"/>
<comment type="caution">
    <text evidence="4">The sequence shown here is derived from an EMBL/GenBank/DDBJ whole genome shotgun (WGS) entry which is preliminary data.</text>
</comment>
<dbReference type="Gene3D" id="1.25.10.10">
    <property type="entry name" value="Leucine-rich Repeat Variant"/>
    <property type="match status" value="1"/>
</dbReference>
<dbReference type="InterPro" id="IPR011989">
    <property type="entry name" value="ARM-like"/>
</dbReference>
<dbReference type="InterPro" id="IPR039852">
    <property type="entry name" value="CAND1/CAND2"/>
</dbReference>
<evidence type="ECO:0000313" key="5">
    <source>
        <dbReference type="Proteomes" id="UP001485043"/>
    </source>
</evidence>